<dbReference type="EMBL" id="KL363234">
    <property type="protein sequence ID" value="KFD51842.1"/>
    <property type="molecule type" value="Genomic_DNA"/>
</dbReference>
<protein>
    <submittedName>
        <fullName evidence="1">Uncharacterized protein</fullName>
    </submittedName>
</protein>
<reference evidence="1 3" key="1">
    <citation type="journal article" date="2014" name="Nat. Genet.">
        <title>Genome and transcriptome of the porcine whipworm Trichuris suis.</title>
        <authorList>
            <person name="Jex A.R."/>
            <person name="Nejsum P."/>
            <person name="Schwarz E.M."/>
            <person name="Hu L."/>
            <person name="Young N.D."/>
            <person name="Hall R.S."/>
            <person name="Korhonen P.K."/>
            <person name="Liao S."/>
            <person name="Thamsborg S."/>
            <person name="Xia J."/>
            <person name="Xu P."/>
            <person name="Wang S."/>
            <person name="Scheerlinck J.P."/>
            <person name="Hofmann A."/>
            <person name="Sternberg P.W."/>
            <person name="Wang J."/>
            <person name="Gasser R.B."/>
        </authorList>
    </citation>
    <scope>NUCLEOTIDE SEQUENCE [LARGE SCALE GENOMIC DNA]</scope>
    <source>
        <strain evidence="2">DCEP-RM93F</strain>
        <strain evidence="1">DCEP-RM93M</strain>
    </source>
</reference>
<dbReference type="EMBL" id="KL367519">
    <property type="protein sequence ID" value="KFD66982.1"/>
    <property type="molecule type" value="Genomic_DNA"/>
</dbReference>
<dbReference type="Proteomes" id="UP000030764">
    <property type="component" value="Unassembled WGS sequence"/>
</dbReference>
<proteinExistence type="predicted"/>
<dbReference type="Proteomes" id="UP000030758">
    <property type="component" value="Unassembled WGS sequence"/>
</dbReference>
<evidence type="ECO:0000313" key="3">
    <source>
        <dbReference type="Proteomes" id="UP000030764"/>
    </source>
</evidence>
<evidence type="ECO:0000313" key="1">
    <source>
        <dbReference type="EMBL" id="KFD51842.1"/>
    </source>
</evidence>
<name>A0A085M3P6_9BILA</name>
<dbReference type="AlphaFoldDB" id="A0A085M3P6"/>
<sequence>MTKETRKLREKSDCTQKISTLLSSSKLLYVRPTLVSYCWLPLDESCRGSQSAAHWVVAYQFTAISGYRSSGQALGQVAGLAAS</sequence>
<gene>
    <name evidence="1" type="ORF">M513_07171</name>
    <name evidence="2" type="ORF">M514_07171</name>
</gene>
<organism evidence="1 3">
    <name type="scientific">Trichuris suis</name>
    <name type="common">pig whipworm</name>
    <dbReference type="NCBI Taxonomy" id="68888"/>
    <lineage>
        <taxon>Eukaryota</taxon>
        <taxon>Metazoa</taxon>
        <taxon>Ecdysozoa</taxon>
        <taxon>Nematoda</taxon>
        <taxon>Enoplea</taxon>
        <taxon>Dorylaimia</taxon>
        <taxon>Trichinellida</taxon>
        <taxon>Trichuridae</taxon>
        <taxon>Trichuris</taxon>
    </lineage>
</organism>
<keyword evidence="3" id="KW-1185">Reference proteome</keyword>
<accession>A0A085M3P6</accession>
<evidence type="ECO:0000313" key="2">
    <source>
        <dbReference type="EMBL" id="KFD66982.1"/>
    </source>
</evidence>